<evidence type="ECO:0000256" key="1">
    <source>
        <dbReference type="SAM" id="MobiDB-lite"/>
    </source>
</evidence>
<reference evidence="2" key="2">
    <citation type="submission" date="2023-02" db="EMBL/GenBank/DDBJ databases">
        <title>'Rhodoalgimonas zhirmunskyi' gen. nov., isolated from a red alga.</title>
        <authorList>
            <person name="Nedashkovskaya O.I."/>
            <person name="Otstavnykh N.Y."/>
            <person name="Bystritskaya E.P."/>
            <person name="Balabanova L.A."/>
            <person name="Isaeva M.P."/>
        </authorList>
    </citation>
    <scope>NUCLEOTIDE SEQUENCE</scope>
    <source>
        <strain evidence="2">KCTC 52189</strain>
    </source>
</reference>
<evidence type="ECO:0000313" key="3">
    <source>
        <dbReference type="Proteomes" id="UP001226762"/>
    </source>
</evidence>
<reference evidence="2" key="1">
    <citation type="submission" date="2022-07" db="EMBL/GenBank/DDBJ databases">
        <authorList>
            <person name="Otstavnykh N."/>
            <person name="Isaeva M."/>
            <person name="Bystritskaya E."/>
        </authorList>
    </citation>
    <scope>NUCLEOTIDE SEQUENCE</scope>
    <source>
        <strain evidence="2">KCTC 52189</strain>
    </source>
</reference>
<dbReference type="AlphaFoldDB" id="A0AAE4B7I6"/>
<accession>A0AAE4B7I6</accession>
<proteinExistence type="predicted"/>
<gene>
    <name evidence="2" type="ORF">NO357_16740</name>
</gene>
<dbReference type="Proteomes" id="UP001226762">
    <property type="component" value="Unassembled WGS sequence"/>
</dbReference>
<name>A0AAE4B7I6_9RHOB</name>
<organism evidence="2 3">
    <name type="scientific">Marimonas arenosa</name>
    <dbReference type="NCBI Taxonomy" id="1795305"/>
    <lineage>
        <taxon>Bacteria</taxon>
        <taxon>Pseudomonadati</taxon>
        <taxon>Pseudomonadota</taxon>
        <taxon>Alphaproteobacteria</taxon>
        <taxon>Rhodobacterales</taxon>
        <taxon>Paracoccaceae</taxon>
        <taxon>Marimonas</taxon>
    </lineage>
</organism>
<dbReference type="RefSeq" id="WP_306736837.1">
    <property type="nucleotide sequence ID" value="NZ_JANHAX010000005.1"/>
</dbReference>
<protein>
    <submittedName>
        <fullName evidence="2">DUF4177 domain-containing protein</fullName>
    </submittedName>
</protein>
<sequence length="149" mass="16235">MTQYEYKVVPAPRKGLKSKGVRSAEARFAYAIQTLMNDMAGAGWEFLRAETLASEERHGLASAQTVYRDLLVFRRPRAHPEAAVNLAVTESVTPDDDPAPSDTADRPAPDTDTPSEAEAAAGDETRAWSEGEPAPEPEEATAFETSRRD</sequence>
<keyword evidence="3" id="KW-1185">Reference proteome</keyword>
<dbReference type="EMBL" id="JANHAX010000005">
    <property type="protein sequence ID" value="MDQ2091551.1"/>
    <property type="molecule type" value="Genomic_DNA"/>
</dbReference>
<evidence type="ECO:0000313" key="2">
    <source>
        <dbReference type="EMBL" id="MDQ2091551.1"/>
    </source>
</evidence>
<feature type="region of interest" description="Disordered" evidence="1">
    <location>
        <begin position="84"/>
        <end position="149"/>
    </location>
</feature>
<comment type="caution">
    <text evidence="2">The sequence shown here is derived from an EMBL/GenBank/DDBJ whole genome shotgun (WGS) entry which is preliminary data.</text>
</comment>